<keyword evidence="4" id="KW-1185">Reference proteome</keyword>
<feature type="compositionally biased region" description="Low complexity" evidence="2">
    <location>
        <begin position="1062"/>
        <end position="1076"/>
    </location>
</feature>
<evidence type="ECO:0000256" key="2">
    <source>
        <dbReference type="SAM" id="MobiDB-lite"/>
    </source>
</evidence>
<feature type="compositionally biased region" description="Polar residues" evidence="2">
    <location>
        <begin position="802"/>
        <end position="813"/>
    </location>
</feature>
<name>A0A5N6RR91_9ROSI</name>
<dbReference type="PANTHER" id="PTHR31267">
    <property type="entry name" value="DENTIN SIALOPHOSPHOPROTEIN-LIKE PROTEIN"/>
    <property type="match status" value="1"/>
</dbReference>
<dbReference type="PANTHER" id="PTHR31267:SF7">
    <property type="entry name" value="DENTIN SIALOPHOSPHOPROTEIN-LIKE PROTEIN"/>
    <property type="match status" value="1"/>
</dbReference>
<feature type="compositionally biased region" description="Polar residues" evidence="2">
    <location>
        <begin position="1107"/>
        <end position="1127"/>
    </location>
</feature>
<feature type="region of interest" description="Disordered" evidence="2">
    <location>
        <begin position="1282"/>
        <end position="1366"/>
    </location>
</feature>
<reference evidence="3 4" key="1">
    <citation type="submission" date="2019-06" db="EMBL/GenBank/DDBJ databases">
        <title>A chromosomal-level reference genome of Carpinus fangiana (Coryloideae, Betulaceae).</title>
        <authorList>
            <person name="Yang X."/>
            <person name="Wang Z."/>
            <person name="Zhang L."/>
            <person name="Hao G."/>
            <person name="Liu J."/>
            <person name="Yang Y."/>
        </authorList>
    </citation>
    <scope>NUCLEOTIDE SEQUENCE [LARGE SCALE GENOMIC DNA]</scope>
    <source>
        <strain evidence="3">Cfa_2016G</strain>
        <tissue evidence="3">Leaf</tissue>
    </source>
</reference>
<feature type="coiled-coil region" evidence="1">
    <location>
        <begin position="1752"/>
        <end position="1779"/>
    </location>
</feature>
<proteinExistence type="predicted"/>
<feature type="region of interest" description="Disordered" evidence="2">
    <location>
        <begin position="1481"/>
        <end position="1503"/>
    </location>
</feature>
<gene>
    <name evidence="3" type="ORF">FH972_019314</name>
</gene>
<feature type="region of interest" description="Disordered" evidence="2">
    <location>
        <begin position="510"/>
        <end position="529"/>
    </location>
</feature>
<feature type="region of interest" description="Disordered" evidence="2">
    <location>
        <begin position="802"/>
        <end position="890"/>
    </location>
</feature>
<feature type="compositionally biased region" description="Low complexity" evidence="2">
    <location>
        <begin position="1484"/>
        <end position="1493"/>
    </location>
</feature>
<feature type="region of interest" description="Disordered" evidence="2">
    <location>
        <begin position="745"/>
        <end position="769"/>
    </location>
</feature>
<feature type="compositionally biased region" description="Polar residues" evidence="2">
    <location>
        <begin position="836"/>
        <end position="849"/>
    </location>
</feature>
<feature type="region of interest" description="Disordered" evidence="2">
    <location>
        <begin position="1100"/>
        <end position="1127"/>
    </location>
</feature>
<feature type="compositionally biased region" description="Polar residues" evidence="2">
    <location>
        <begin position="1282"/>
        <end position="1298"/>
    </location>
</feature>
<feature type="region of interest" description="Disordered" evidence="2">
    <location>
        <begin position="1569"/>
        <end position="1592"/>
    </location>
</feature>
<dbReference type="EMBL" id="CM017328">
    <property type="protein sequence ID" value="KAE8124427.1"/>
    <property type="molecule type" value="Genomic_DNA"/>
</dbReference>
<feature type="compositionally biased region" description="Polar residues" evidence="2">
    <location>
        <begin position="862"/>
        <end position="877"/>
    </location>
</feature>
<feature type="compositionally biased region" description="Polar residues" evidence="2">
    <location>
        <begin position="1574"/>
        <end position="1589"/>
    </location>
</feature>
<sequence length="1845" mass="199918">MPGNEVGDRVHNFFGQENLSEDQHHSQVVHGNWPGLNNNLLVGSQRQIGAPFISDLKNYNVQQSDSERGDGSQSSRLPHGFSLAQSNLRPEFGRNLSQNQQTTLNGHVHGQQFFQTRQNEANFLGVDTESDRNNLTSRGISILASQRGNGPELSRKKLSRLEATESPVNFDIFGGQQQMSGQQRGMLQSLPRQQSGINDMQLLQQQVMLTQIQEFQRQQQLQQLEARQQSSMNQVSPVPKQTAPNHSAALINGIPINEANYPWPPELVAGNTNWLQRGASPVMQGSSSGLVLSPEQGQALCLMGLVPQQVDQSLCGVPISSARSTPSQSSHVQMDKPALQQVSAGGNSFSGHQYATFPGQVSMQDESLASRQDFQAKNIFGPAAGQGLNSGFNLENLQQVNPQRRNASMQEFNGRQELAGSSETSQEKTLMQVAPSQSVSSLDPTEEKILFGSDENLWDALGRSTGGYNMLDGTDVFNGFPSVQSGSWSALMQSAVAETSSAEIGIQEEWSGPTFGNTRPPTGNQQPLTINDSSKQQVWADNNLQTSLNSNSNSRPFPPLSDDANRSTTSTNYFNVQGFQQSGLKTLHQQGDRLQDSASHRTIPQFQEEGSKWLDRSPLQKPLAEGSHMYGNATQSSCVETNTKNVSGSWAHQQSISSYNSGGQPYNRSNGWNFTESMSPDSAATLKHHENEKSSQPTQSSDHKGNTHEEIGHVASRWKNASVPNSSVELGHTKSGIGSLQVYREDSSSNSAAAVPNSSTSRANQERSLQLNNSNIDLWKDVDSSGSSKGKEVLGKYQHLNESSQVLESSGNNGLDKAAGEMHETENSNKKENSSDSFRSNMYQQTSTGGLRENVWLDASDSRTSTGGKQKLSSQGSRKPGTRRFQYHPMGDVDVDVEPSYGAKHNANSQPMAQQVSQGLRGHDQVYIGQSRFAGHANRNSMELEKGDTKGFDEIPSKSMLPGHVPNSSAPFDKSVGTYDPNKTATSSQNMLELLHKVDQSNELGTRTHIGSSDLHLSSEMCEMENSDGSGGHLQRKQSSATQGFGLQLAPPSQRLPIPDRTLSSQSSSQTVLGSSHVASGTGDKGNAWLASTASVQSLSSSRESSQGEFRNNISGSSGPTSNVPSQYSVQGNFSAAFASGSPFSRSHLQAQHMTVASGQVMSNQPVDASFDRLPSQSKQIDQFGERAPTGQSALAAVSDMSTSTRQNNLASAEMSHSRDPALQIPSSEAMPVSLPSVTSGMSQPGAFSKMLPNLWNNVSSQQRLLGPQLSKVPSNLLKSHLLSENNSGPLTLDNQDPQRGGIGQLGFGASSRNSQGLVGKEHSVKESPGQQVSAENIDPVEKTSSVSQGKESVVKRLSDSTHSNAAATQRDIEAFGRTLRPNNVMHQNYSLLNQVQAMQSEIDPSNRSMKRFRGPDSGVEVQQVASKGQQLPYGYNTMVREASDDHSSGPSGDSKMLSFSAKLGESRDTNASSQDMLAFGQDNSHNLSSSNNAAGVEAEHSQISPQMAPSWFERYGSLKNGQMLPSYDGRKTATAKAFEHPFIVGKLSDGLLAHNSVEQVNAAASASHLGNVRQGSTSTSVANDQLSTPHYLPTDVTDQSLVVRTKKRKSATLGLIPWHKELTEGSQRLQNISAAELVWAQAANRLVEKVDDEVEAFEDGLLMLRPKRRLTLTTQLMQQLLHPPPAAVLSADSSAHYESMAYFIARSTLGGACSAISCCGSDTLMPPDSRNLLSDKLRRSGRSDDQCLKVIEDFIGKARKLENDLLRLENRVSILDLRVECQDLEKFSVINRFAKFHGRGQVDGAENSSSSETTANAQKSFPQRYVTALPMPRNLPDRVQCLSL</sequence>
<protein>
    <submittedName>
        <fullName evidence="3">Uncharacterized protein</fullName>
    </submittedName>
</protein>
<accession>A0A5N6RR91</accession>
<feature type="compositionally biased region" description="Basic and acidic residues" evidence="2">
    <location>
        <begin position="818"/>
        <end position="834"/>
    </location>
</feature>
<feature type="region of interest" description="Disordered" evidence="2">
    <location>
        <begin position="415"/>
        <end position="442"/>
    </location>
</feature>
<feature type="compositionally biased region" description="Polar residues" evidence="2">
    <location>
        <begin position="670"/>
        <end position="682"/>
    </location>
</feature>
<feature type="region of interest" description="Disordered" evidence="2">
    <location>
        <begin position="1047"/>
        <end position="1085"/>
    </location>
</feature>
<feature type="region of interest" description="Disordered" evidence="2">
    <location>
        <begin position="546"/>
        <end position="569"/>
    </location>
</feature>
<dbReference type="OrthoDB" id="1630099at2759"/>
<evidence type="ECO:0000313" key="3">
    <source>
        <dbReference type="EMBL" id="KAE8124427.1"/>
    </source>
</evidence>
<organism evidence="3 4">
    <name type="scientific">Carpinus fangiana</name>
    <dbReference type="NCBI Taxonomy" id="176857"/>
    <lineage>
        <taxon>Eukaryota</taxon>
        <taxon>Viridiplantae</taxon>
        <taxon>Streptophyta</taxon>
        <taxon>Embryophyta</taxon>
        <taxon>Tracheophyta</taxon>
        <taxon>Spermatophyta</taxon>
        <taxon>Magnoliopsida</taxon>
        <taxon>eudicotyledons</taxon>
        <taxon>Gunneridae</taxon>
        <taxon>Pentapetalae</taxon>
        <taxon>rosids</taxon>
        <taxon>fabids</taxon>
        <taxon>Fagales</taxon>
        <taxon>Betulaceae</taxon>
        <taxon>Carpinus</taxon>
    </lineage>
</organism>
<evidence type="ECO:0000256" key="1">
    <source>
        <dbReference type="SAM" id="Coils"/>
    </source>
</evidence>
<feature type="compositionally biased region" description="Low complexity" evidence="2">
    <location>
        <begin position="748"/>
        <end position="761"/>
    </location>
</feature>
<dbReference type="Proteomes" id="UP000327013">
    <property type="component" value="Chromosome 8"/>
</dbReference>
<feature type="region of interest" description="Disordered" evidence="2">
    <location>
        <begin position="670"/>
        <end position="708"/>
    </location>
</feature>
<feature type="compositionally biased region" description="Polar residues" evidence="2">
    <location>
        <begin position="514"/>
        <end position="529"/>
    </location>
</feature>
<keyword evidence="1" id="KW-0175">Coiled coil</keyword>
<evidence type="ECO:0000313" key="4">
    <source>
        <dbReference type="Proteomes" id="UP000327013"/>
    </source>
</evidence>